<accession>A0A8G2CLA8</accession>
<dbReference type="EMBL" id="FTNE01000012">
    <property type="protein sequence ID" value="SIQ96527.1"/>
    <property type="molecule type" value="Genomic_DNA"/>
</dbReference>
<dbReference type="GO" id="GO:0005886">
    <property type="term" value="C:plasma membrane"/>
    <property type="evidence" value="ECO:0007669"/>
    <property type="project" value="UniProtKB-SubCell"/>
</dbReference>
<proteinExistence type="predicted"/>
<evidence type="ECO:0000256" key="1">
    <source>
        <dbReference type="ARBA" id="ARBA00004651"/>
    </source>
</evidence>
<evidence type="ECO:0000256" key="6">
    <source>
        <dbReference type="SAM" id="Phobius"/>
    </source>
</evidence>
<feature type="transmembrane region" description="Helical" evidence="6">
    <location>
        <begin position="243"/>
        <end position="264"/>
    </location>
</feature>
<reference evidence="7 8" key="1">
    <citation type="submission" date="2017-01" db="EMBL/GenBank/DDBJ databases">
        <authorList>
            <person name="Varghese N."/>
            <person name="Submissions S."/>
        </authorList>
    </citation>
    <scope>NUCLEOTIDE SEQUENCE [LARGE SCALE GENOMIC DNA]</scope>
    <source>
        <strain evidence="7 8">ATCC 35905</strain>
    </source>
</reference>
<dbReference type="Proteomes" id="UP000186308">
    <property type="component" value="Unassembled WGS sequence"/>
</dbReference>
<feature type="transmembrane region" description="Helical" evidence="6">
    <location>
        <begin position="429"/>
        <end position="447"/>
    </location>
</feature>
<keyword evidence="4 6" id="KW-1133">Transmembrane helix</keyword>
<feature type="transmembrane region" description="Helical" evidence="6">
    <location>
        <begin position="453"/>
        <end position="479"/>
    </location>
</feature>
<keyword evidence="2" id="KW-1003">Cell membrane</keyword>
<dbReference type="PANTHER" id="PTHR30250:SF11">
    <property type="entry name" value="O-ANTIGEN TRANSPORTER-RELATED"/>
    <property type="match status" value="1"/>
</dbReference>
<keyword evidence="8" id="KW-1185">Reference proteome</keyword>
<dbReference type="RefSeq" id="WP_029312137.1">
    <property type="nucleotide sequence ID" value="NZ_FTNE01000012.1"/>
</dbReference>
<feature type="transmembrane region" description="Helical" evidence="6">
    <location>
        <begin position="396"/>
        <end position="417"/>
    </location>
</feature>
<dbReference type="Pfam" id="PF01943">
    <property type="entry name" value="Polysacc_synt"/>
    <property type="match status" value="1"/>
</dbReference>
<feature type="transmembrane region" description="Helical" evidence="6">
    <location>
        <begin position="184"/>
        <end position="200"/>
    </location>
</feature>
<evidence type="ECO:0000256" key="5">
    <source>
        <dbReference type="ARBA" id="ARBA00023136"/>
    </source>
</evidence>
<feature type="transmembrane region" description="Helical" evidence="6">
    <location>
        <begin position="160"/>
        <end position="178"/>
    </location>
</feature>
<evidence type="ECO:0000256" key="4">
    <source>
        <dbReference type="ARBA" id="ARBA00022989"/>
    </source>
</evidence>
<feature type="transmembrane region" description="Helical" evidence="6">
    <location>
        <begin position="220"/>
        <end position="237"/>
    </location>
</feature>
<keyword evidence="5 6" id="KW-0472">Membrane</keyword>
<feature type="transmembrane region" description="Helical" evidence="6">
    <location>
        <begin position="122"/>
        <end position="139"/>
    </location>
</feature>
<keyword evidence="3 6" id="KW-0812">Transmembrane</keyword>
<feature type="transmembrane region" description="Helical" evidence="6">
    <location>
        <begin position="21"/>
        <end position="40"/>
    </location>
</feature>
<dbReference type="InterPro" id="IPR002797">
    <property type="entry name" value="Polysacc_synth"/>
</dbReference>
<feature type="transmembrane region" description="Helical" evidence="6">
    <location>
        <begin position="370"/>
        <end position="390"/>
    </location>
</feature>
<organism evidence="7 8">
    <name type="scientific">Acidiphilium rubrum</name>
    <dbReference type="NCBI Taxonomy" id="526"/>
    <lineage>
        <taxon>Bacteria</taxon>
        <taxon>Pseudomonadati</taxon>
        <taxon>Pseudomonadota</taxon>
        <taxon>Alphaproteobacteria</taxon>
        <taxon>Acetobacterales</taxon>
        <taxon>Acidocellaceae</taxon>
        <taxon>Acidiphilium</taxon>
    </lineage>
</organism>
<dbReference type="InterPro" id="IPR050833">
    <property type="entry name" value="Poly_Biosynth_Transport"/>
</dbReference>
<feature type="transmembrane region" description="Helical" evidence="6">
    <location>
        <begin position="95"/>
        <end position="116"/>
    </location>
</feature>
<dbReference type="AlphaFoldDB" id="A0A8G2CLA8"/>
<protein>
    <submittedName>
        <fullName evidence="7">Membrane protein involved in the export of O-antigen and teichoic acid</fullName>
    </submittedName>
</protein>
<gene>
    <name evidence="7" type="ORF">SAMN05421828_112111</name>
</gene>
<evidence type="ECO:0000313" key="8">
    <source>
        <dbReference type="Proteomes" id="UP000186308"/>
    </source>
</evidence>
<feature type="transmembrane region" description="Helical" evidence="6">
    <location>
        <begin position="304"/>
        <end position="325"/>
    </location>
</feature>
<sequence>MTARPHQSSPPRRNLQGLIAGYLPATIIPALVSLGVVLAYTRLLSPAEYGRYSLAFTALMVVQVSLFYTLSLSIVRFYPVAVREGATSDLIRTSYIGVIVVGLIAAALAAAVLIFAPLPSKLLPVLWLALPLLLLRATLSAGQAVRRASDASGSYSVVECGQAIIGFAAGVLLVVLRGPTAENVMLGLIIGAAAMLGIGARDFWRAFVEGRFDRTLQRNAWVFSAPLALTYSVGAALQYGDRFMVAGLAGAQALGIYTVATVLVDRPTALAGIAITTATFPRVVRTLEDEGVEAARAQLGFNGILLLAVAAPACVGLMLIAPQLAGITVGPAFRTGLVALLPIVAATALIRMMSAHFIDHAYHLARRSDLMLLAYGPFAVLNLGIDVVLIPRFGVLGAAWAALGCLSLQCLISALLARRVFPLWLPPADIARVATALLPMIVFARMIDLTDPWLHLGAVMAESVVSYAVMLIVLDLAGLRGVAIGRFRRIFALQEQV</sequence>
<feature type="transmembrane region" description="Helical" evidence="6">
    <location>
        <begin position="337"/>
        <end position="358"/>
    </location>
</feature>
<evidence type="ECO:0000313" key="7">
    <source>
        <dbReference type="EMBL" id="SIQ96527.1"/>
    </source>
</evidence>
<feature type="transmembrane region" description="Helical" evidence="6">
    <location>
        <begin position="52"/>
        <end position="75"/>
    </location>
</feature>
<comment type="caution">
    <text evidence="7">The sequence shown here is derived from an EMBL/GenBank/DDBJ whole genome shotgun (WGS) entry which is preliminary data.</text>
</comment>
<evidence type="ECO:0000256" key="2">
    <source>
        <dbReference type="ARBA" id="ARBA00022475"/>
    </source>
</evidence>
<dbReference type="PANTHER" id="PTHR30250">
    <property type="entry name" value="PST FAMILY PREDICTED COLANIC ACID TRANSPORTER"/>
    <property type="match status" value="1"/>
</dbReference>
<name>A0A8G2CLA8_ACIRU</name>
<evidence type="ECO:0000256" key="3">
    <source>
        <dbReference type="ARBA" id="ARBA00022692"/>
    </source>
</evidence>
<comment type="subcellular location">
    <subcellularLocation>
        <location evidence="1">Cell membrane</location>
        <topology evidence="1">Multi-pass membrane protein</topology>
    </subcellularLocation>
</comment>